<dbReference type="Proteomes" id="UP001170624">
    <property type="component" value="Unassembled WGS sequence"/>
</dbReference>
<accession>A0AAW7YE41</accession>
<organism evidence="2 3">
    <name type="scientific">Photobacterium sanguinicancri</name>
    <dbReference type="NCBI Taxonomy" id="875932"/>
    <lineage>
        <taxon>Bacteria</taxon>
        <taxon>Pseudomonadati</taxon>
        <taxon>Pseudomonadota</taxon>
        <taxon>Gammaproteobacteria</taxon>
        <taxon>Vibrionales</taxon>
        <taxon>Vibrionaceae</taxon>
        <taxon>Photobacterium</taxon>
    </lineage>
</organism>
<feature type="signal peptide" evidence="1">
    <location>
        <begin position="1"/>
        <end position="23"/>
    </location>
</feature>
<dbReference type="AlphaFoldDB" id="A0AAW7YE41"/>
<protein>
    <submittedName>
        <fullName evidence="2">Uncharacterized protein</fullName>
    </submittedName>
</protein>
<dbReference type="InterPro" id="IPR012341">
    <property type="entry name" value="6hp_glycosidase-like_sf"/>
</dbReference>
<dbReference type="InterPro" id="IPR008928">
    <property type="entry name" value="6-hairpin_glycosidase_sf"/>
</dbReference>
<evidence type="ECO:0000313" key="3">
    <source>
        <dbReference type="Proteomes" id="UP001170624"/>
    </source>
</evidence>
<dbReference type="Gene3D" id="2.60.40.2340">
    <property type="match status" value="1"/>
</dbReference>
<dbReference type="RefSeq" id="WP_281221825.1">
    <property type="nucleotide sequence ID" value="NZ_CANMLA010000001.1"/>
</dbReference>
<keyword evidence="1" id="KW-0732">Signal</keyword>
<dbReference type="EMBL" id="JAUOPU010000033">
    <property type="protein sequence ID" value="MDO6544900.1"/>
    <property type="molecule type" value="Genomic_DNA"/>
</dbReference>
<evidence type="ECO:0000313" key="2">
    <source>
        <dbReference type="EMBL" id="MDO6544900.1"/>
    </source>
</evidence>
<dbReference type="GO" id="GO:0005975">
    <property type="term" value="P:carbohydrate metabolic process"/>
    <property type="evidence" value="ECO:0007669"/>
    <property type="project" value="InterPro"/>
</dbReference>
<proteinExistence type="predicted"/>
<dbReference type="Gene3D" id="1.50.10.10">
    <property type="match status" value="1"/>
</dbReference>
<evidence type="ECO:0000256" key="1">
    <source>
        <dbReference type="SAM" id="SignalP"/>
    </source>
</evidence>
<gene>
    <name evidence="2" type="ORF">Q4568_20395</name>
</gene>
<comment type="caution">
    <text evidence="2">The sequence shown here is derived from an EMBL/GenBank/DDBJ whole genome shotgun (WGS) entry which is preliminary data.</text>
</comment>
<dbReference type="Gene3D" id="2.60.120.260">
    <property type="entry name" value="Galactose-binding domain-like"/>
    <property type="match status" value="1"/>
</dbReference>
<reference evidence="2" key="1">
    <citation type="submission" date="2023-07" db="EMBL/GenBank/DDBJ databases">
        <title>Genome content predicts the carbon catabolic preferences of heterotrophic bacteria.</title>
        <authorList>
            <person name="Gralka M."/>
        </authorList>
    </citation>
    <scope>NUCLEOTIDE SEQUENCE</scope>
    <source>
        <strain evidence="2">G2M05</strain>
    </source>
</reference>
<dbReference type="SUPFAM" id="SSF48208">
    <property type="entry name" value="Six-hairpin glycosidases"/>
    <property type="match status" value="1"/>
</dbReference>
<sequence length="756" mass="85560">MKIKLLVAMITSVITLGSSNLFAHSLDAETVLDTSVSSDISGNLIQNPAFENKGLGWRYWFANIKSDDAYIGDYRGRIAQGKSHRISQTITVEKSGYYDLTAYIKSPGKDAEMGIANLADDVLIRSSVKKNKKYKHNKLKHIALEKGEQLNVFFSGSDEGGVSVDMVTLTPSKKAKQPKFNQVIVFNVEEQSGLTAIDRNERTVHVTVPYGTDMKNVRAAEALVSKNSNGSIKGGDTVDFSEPVPMFITDSKGRTEQWTLTATEKEKEVTVTSSNQKLQDSFAWAIDKTRQFVMTGQRDLVNRDENNNDGSGIADYIPSYWAGYFDRTAFYSRDFLHQAAGAKLAGLDEENFSMFKTFAVHSTESRKWYTLWAVNFDGSPHTIDYKDDDWFVREVPAQFEFLEKAWEQYQWTGDKRYIEDPDLWHFYTKVLTDYIQLHDDQDPNGIAEGYGGIFEGSATYNERGEFPIEAGDAIGSQYQATVAYAAMLDARGEYSESRLWQEKAQQLKDYFNQDWSIANPQDLDSANQNYVNIVQKDGVRLNDFGKENSWFMPMKLITEPGDRNNNYLDFIAKNLGDGIGTSPEAPNNIEAYTYIPETYFPYNRNEEAWKWMQYIMDMKDLPHERPTQGTNGDYPEISFTFIANTVEGLMGVKPNAVNSEVVTASHLTADIDWLSVDYLPVGEHELSIRHDGLTKTTLTNTSEKILKWQPWFYGRFPVLNIDGVPMEAEYKIINGQTVSYVDVSVGSNETKVVERP</sequence>
<name>A0AAW7YE41_9GAMM</name>
<feature type="chain" id="PRO_5043375777" evidence="1">
    <location>
        <begin position="24"/>
        <end position="756"/>
    </location>
</feature>